<organism evidence="1 2">
    <name type="scientific">Cytobacillus depressus</name>
    <dbReference type="NCBI Taxonomy" id="1602942"/>
    <lineage>
        <taxon>Bacteria</taxon>
        <taxon>Bacillati</taxon>
        <taxon>Bacillota</taxon>
        <taxon>Bacilli</taxon>
        <taxon>Bacillales</taxon>
        <taxon>Bacillaceae</taxon>
        <taxon>Cytobacillus</taxon>
    </lineage>
</organism>
<evidence type="ECO:0000313" key="1">
    <source>
        <dbReference type="EMBL" id="KAB2338161.1"/>
    </source>
</evidence>
<dbReference type="OrthoDB" id="2454083at2"/>
<dbReference type="AlphaFoldDB" id="A0A6L3V924"/>
<protein>
    <submittedName>
        <fullName evidence="1">Uncharacterized protein</fullName>
    </submittedName>
</protein>
<dbReference type="Proteomes" id="UP000481030">
    <property type="component" value="Unassembled WGS sequence"/>
</dbReference>
<evidence type="ECO:0000313" key="2">
    <source>
        <dbReference type="Proteomes" id="UP000481030"/>
    </source>
</evidence>
<keyword evidence="2" id="KW-1185">Reference proteome</keyword>
<name>A0A6L3V924_9BACI</name>
<gene>
    <name evidence="1" type="ORF">F7731_00895</name>
</gene>
<reference evidence="1 2" key="1">
    <citation type="journal article" date="2016" name="Antonie Van Leeuwenhoek">
        <title>Bacillus depressus sp. nov., isolated from soil of a sunflower field.</title>
        <authorList>
            <person name="Wei X."/>
            <person name="Xin D."/>
            <person name="Xin Y."/>
            <person name="Zhang H."/>
            <person name="Wang T."/>
            <person name="Zhang J."/>
        </authorList>
    </citation>
    <scope>NUCLEOTIDE SEQUENCE [LARGE SCALE GENOMIC DNA]</scope>
    <source>
        <strain evidence="1 2">BZ1</strain>
    </source>
</reference>
<accession>A0A6L3V924</accession>
<comment type="caution">
    <text evidence="1">The sequence shown here is derived from an EMBL/GenBank/DDBJ whole genome shotgun (WGS) entry which is preliminary data.</text>
</comment>
<dbReference type="RefSeq" id="WP_151532885.1">
    <property type="nucleotide sequence ID" value="NZ_WBOS01000001.1"/>
</dbReference>
<proteinExistence type="predicted"/>
<dbReference type="EMBL" id="WBOS01000001">
    <property type="protein sequence ID" value="KAB2338161.1"/>
    <property type="molecule type" value="Genomic_DNA"/>
</dbReference>
<sequence length="89" mass="10734">MLDYKCLLNEYRKLWKNRPLFVEEGSESEAILKEAIMREMKDENAHPRVRKNPMDKFYLATKRIMESELADESKLALMRLHIELMMLMK</sequence>